<gene>
    <name evidence="1" type="ORF">ERS007739_02477</name>
</gene>
<evidence type="ECO:0000313" key="1">
    <source>
        <dbReference type="EMBL" id="COY35396.1"/>
    </source>
</evidence>
<dbReference type="AntiFam" id="ANF00095">
    <property type="entry name" value="Shadow ORF (opposite ABC transporters)"/>
</dbReference>
<dbReference type="EMBL" id="CSBK01001140">
    <property type="protein sequence ID" value="COY35396.1"/>
    <property type="molecule type" value="Genomic_DNA"/>
</dbReference>
<dbReference type="AlphaFoldDB" id="A0A916PBK9"/>
<sequence>MLFAARELGRVAGGDLGVQPDTLKHLITGFAGCPARLTLQHRHRCDVVDDPLMRHQPRVLDDIANSQAQLHRIDRRHVGTVDSDGARGRIHHSVDHSQRRRLAAAGGADEDGQHAVRDFQRQPVYGGGTVCVHLADIVKADQRGAYCRTG</sequence>
<reference evidence="2" key="1">
    <citation type="submission" date="2015-03" db="EMBL/GenBank/DDBJ databases">
        <authorList>
            <consortium name="Pathogen Informatics"/>
        </authorList>
    </citation>
    <scope>NUCLEOTIDE SEQUENCE [LARGE SCALE GENOMIC DNA]</scope>
    <source>
        <strain evidence="2">N09902308</strain>
    </source>
</reference>
<organism evidence="1 2">
    <name type="scientific">Mycobacterium tuberculosis</name>
    <dbReference type="NCBI Taxonomy" id="1773"/>
    <lineage>
        <taxon>Bacteria</taxon>
        <taxon>Bacillati</taxon>
        <taxon>Actinomycetota</taxon>
        <taxon>Actinomycetes</taxon>
        <taxon>Mycobacteriales</taxon>
        <taxon>Mycobacteriaceae</taxon>
        <taxon>Mycobacterium</taxon>
        <taxon>Mycobacterium tuberculosis complex</taxon>
    </lineage>
</organism>
<comment type="caution">
    <text evidence="1">The sequence shown here is derived from an EMBL/GenBank/DDBJ whole genome shotgun (WGS) entry which is preliminary data.</text>
</comment>
<protein>
    <submittedName>
        <fullName evidence="1">Uncharacterized protein</fullName>
    </submittedName>
</protein>
<accession>A0A916PBK9</accession>
<dbReference type="Proteomes" id="UP000039021">
    <property type="component" value="Unassembled WGS sequence"/>
</dbReference>
<proteinExistence type="predicted"/>
<name>A0A916PBK9_MYCTX</name>
<evidence type="ECO:0000313" key="2">
    <source>
        <dbReference type="Proteomes" id="UP000039021"/>
    </source>
</evidence>